<dbReference type="AlphaFoldDB" id="A0A3G6TGP9"/>
<keyword evidence="2" id="KW-1185">Reference proteome</keyword>
<dbReference type="Proteomes" id="UP000271193">
    <property type="component" value="Chromosome"/>
</dbReference>
<sequence>MNINFRLKSLHDSEFTKYFEMSNAELEKIGVLKMTVDQFPGFPCRVSLEDAKPGEEVILLPYLHHDVNSPYRASGPIFVRKIAKTAYLAVNEIPKMFHHRLLSIRGYNQTGMMQDAAVVEGAALKEQLIRFFENQEISYIHIHNAKPGCYGCLVEKSINKIHSLDYNNPAVIKIL</sequence>
<reference evidence="2" key="1">
    <citation type="submission" date="2018-11" db="EMBL/GenBank/DDBJ databases">
        <title>Proposal to divide the Flavobacteriaceae and reorganize its genera based on Amino Acid Identity values calculated from whole genome sequences.</title>
        <authorList>
            <person name="Nicholson A.C."/>
            <person name="Gulvik C.A."/>
            <person name="Whitney A.M."/>
            <person name="Humrighouse B.W."/>
            <person name="Bell M."/>
            <person name="Holmes B."/>
            <person name="Steigerwalt A.G."/>
            <person name="Villarma A."/>
            <person name="Sheth M."/>
            <person name="Batra D."/>
            <person name="Pryor J."/>
            <person name="Bernardet J.-F."/>
            <person name="Hugo C."/>
            <person name="Kampfer P."/>
            <person name="Newman J."/>
            <person name="McQuiston J.R."/>
        </authorList>
    </citation>
    <scope>NUCLEOTIDE SEQUENCE [LARGE SCALE GENOMIC DNA]</scope>
    <source>
        <strain evidence="2">G0229</strain>
    </source>
</reference>
<organism evidence="1 2">
    <name type="scientific">Chryseobacterium bernardetii</name>
    <dbReference type="NCBI Taxonomy" id="1241978"/>
    <lineage>
        <taxon>Bacteria</taxon>
        <taxon>Pseudomonadati</taxon>
        <taxon>Bacteroidota</taxon>
        <taxon>Flavobacteriia</taxon>
        <taxon>Flavobacteriales</taxon>
        <taxon>Weeksellaceae</taxon>
        <taxon>Chryseobacterium group</taxon>
        <taxon>Chryseobacterium</taxon>
    </lineage>
</organism>
<dbReference type="PIRSF" id="PIRSF034110">
    <property type="entry name" value="DUF1203"/>
    <property type="match status" value="1"/>
</dbReference>
<accession>A0A3G6TGP9</accession>
<evidence type="ECO:0000313" key="2">
    <source>
        <dbReference type="Proteomes" id="UP000271193"/>
    </source>
</evidence>
<protein>
    <submittedName>
        <fullName evidence="1">DUF1203 domain-containing protein</fullName>
    </submittedName>
</protein>
<dbReference type="GeneID" id="99067373"/>
<evidence type="ECO:0000313" key="1">
    <source>
        <dbReference type="EMBL" id="AZB26969.1"/>
    </source>
</evidence>
<dbReference type="InterPro" id="IPR009593">
    <property type="entry name" value="DUF1203"/>
</dbReference>
<dbReference type="EMBL" id="CP033932">
    <property type="protein sequence ID" value="AZB26969.1"/>
    <property type="molecule type" value="Genomic_DNA"/>
</dbReference>
<proteinExistence type="predicted"/>
<name>A0A3G6TGP9_9FLAO</name>
<dbReference type="RefSeq" id="WP_123871886.1">
    <property type="nucleotide sequence ID" value="NZ_CP033932.1"/>
</dbReference>
<dbReference type="Pfam" id="PF06718">
    <property type="entry name" value="DUF1203"/>
    <property type="match status" value="1"/>
</dbReference>
<gene>
    <name evidence="1" type="ORF">EG339_21455</name>
</gene>
<dbReference type="KEGG" id="cben:EG339_21455"/>